<feature type="region of interest" description="Disordered" evidence="1">
    <location>
        <begin position="339"/>
        <end position="360"/>
    </location>
</feature>
<dbReference type="RefSeq" id="WP_304994159.1">
    <property type="nucleotide sequence ID" value="NZ_CP101717.1"/>
</dbReference>
<proteinExistence type="predicted"/>
<feature type="region of interest" description="Disordered" evidence="1">
    <location>
        <begin position="522"/>
        <end position="562"/>
    </location>
</feature>
<sequence length="697" mass="76211">MAGLDTRGVVSGFAQGYGLASNIHDDKKRRERDDEMLQWAREDRKDAQSDRTRRLGMEDQRFEWEQENQGRAGEIHQRNVRALDWDEFQRAQSTILADLEQRGELSDDQWALVAKGVQQFPGQVQGDLADAARGWGAQRVTPILQRLLDPQQQHTVTDEELAMVEELSPIPLSHAIAPERAQDIAVFLDLLDDSTDTNIHSPKVLEAANNIYGHRIGKGKKIVDMMPGNQPGSLVFELEVEGSDGERTRQPMTKQRRTAADGDNEVLQVPVAELMDSLQGLMQLHSAFSESPEIQQRTLNAARTTGMLPQREEAPGRFSDIVEQPGVGMGQYGPDGRWHAVQSGTGGKGGSGTMSSSDQRQWYSDINRGFADMMGVEMNEFGEVVRGGENLETADRYSALAAEFWDQLRANGQTVSPQVARQRVVDAAGGRLLRRSDAEQFAVQELGEGAAPGDVRRRTDQILMEQFQQTRQGLLGSEASGGSANLTPETSAVLQQFMSGGGVPVPGGQQDMPSRDQLLQNGMAPQQSQPNVEPEASGLRAPTPMNRPEQTGPGRESPAGRAVHGALDGVQGLVHAGIDGVGGLIGGARERERQGREYMSWLNQMQNGQGGPAIVRAFKPQSQEEYQHTNELLRAIAPGTPAGEALAQIANLRTLFEQDPEGVLAGIQQGMNPQQLEQWLIQNGRIADVNAGFPEIR</sequence>
<organism evidence="2">
    <name type="scientific">Salinispirillum sp. LH 10-3-1</name>
    <dbReference type="NCBI Taxonomy" id="2952525"/>
    <lineage>
        <taxon>Bacteria</taxon>
        <taxon>Pseudomonadati</taxon>
        <taxon>Pseudomonadota</taxon>
        <taxon>Gammaproteobacteria</taxon>
        <taxon>Oceanospirillales</taxon>
        <taxon>Saccharospirillaceae</taxon>
        <taxon>Salinispirillum</taxon>
    </lineage>
</organism>
<dbReference type="EMBL" id="CP101717">
    <property type="protein sequence ID" value="WLD56874.1"/>
    <property type="molecule type" value="Genomic_DNA"/>
</dbReference>
<feature type="region of interest" description="Disordered" evidence="1">
    <location>
        <begin position="39"/>
        <end position="59"/>
    </location>
</feature>
<gene>
    <name evidence="2" type="ORF">NFC81_09035</name>
</gene>
<evidence type="ECO:0000256" key="1">
    <source>
        <dbReference type="SAM" id="MobiDB-lite"/>
    </source>
</evidence>
<evidence type="ECO:0000313" key="2">
    <source>
        <dbReference type="EMBL" id="WLD56874.1"/>
    </source>
</evidence>
<accession>A0AB38YBV2</accession>
<protein>
    <submittedName>
        <fullName evidence="2">Uncharacterized protein</fullName>
    </submittedName>
</protein>
<reference evidence="2" key="1">
    <citation type="submission" date="2022-07" db="EMBL/GenBank/DDBJ databases">
        <title>Complete genome sequence of Salinispirillum sp. LH10-3-1 capable of multiple carbohydrate inversion isolated from a soda lake.</title>
        <authorList>
            <person name="Liu J."/>
            <person name="Zhai Y."/>
            <person name="Zhang H."/>
            <person name="Yang H."/>
            <person name="Qu J."/>
            <person name="Li J."/>
        </authorList>
    </citation>
    <scope>NUCLEOTIDE SEQUENCE</scope>
    <source>
        <strain evidence="2">LH 10-3-1</strain>
    </source>
</reference>
<name>A0AB38YBV2_9GAMM</name>
<feature type="compositionally biased region" description="Polar residues" evidence="1">
    <location>
        <begin position="522"/>
        <end position="531"/>
    </location>
</feature>
<dbReference type="AlphaFoldDB" id="A0AB38YBV2"/>